<dbReference type="Pfam" id="PF19451">
    <property type="entry name" value="DUF5989"/>
    <property type="match status" value="1"/>
</dbReference>
<accession>A0A1G1WYV6</accession>
<keyword evidence="1" id="KW-0812">Transmembrane</keyword>
<comment type="caution">
    <text evidence="2">The sequence shown here is derived from an EMBL/GenBank/DDBJ whole genome shotgun (WGS) entry which is preliminary data.</text>
</comment>
<keyword evidence="1" id="KW-0472">Membrane</keyword>
<dbReference type="InterPro" id="IPR046031">
    <property type="entry name" value="DUF5989"/>
</dbReference>
<gene>
    <name evidence="2" type="ORF">A3A61_02650</name>
</gene>
<evidence type="ECO:0000313" key="3">
    <source>
        <dbReference type="Proteomes" id="UP000177718"/>
    </source>
</evidence>
<proteinExistence type="predicted"/>
<dbReference type="AlphaFoldDB" id="A0A1G1WYV6"/>
<reference evidence="2 3" key="1">
    <citation type="journal article" date="2016" name="Nat. Commun.">
        <title>Thousands of microbial genomes shed light on interconnected biogeochemical processes in an aquifer system.</title>
        <authorList>
            <person name="Anantharaman K."/>
            <person name="Brown C.T."/>
            <person name="Hug L.A."/>
            <person name="Sharon I."/>
            <person name="Castelle C.J."/>
            <person name="Probst A.J."/>
            <person name="Thomas B.C."/>
            <person name="Singh A."/>
            <person name="Wilkins M.J."/>
            <person name="Karaoz U."/>
            <person name="Brodie E.L."/>
            <person name="Williams K.H."/>
            <person name="Hubbard S.S."/>
            <person name="Banfield J.F."/>
        </authorList>
    </citation>
    <scope>NUCLEOTIDE SEQUENCE [LARGE SCALE GENOMIC DNA]</scope>
</reference>
<dbReference type="STRING" id="1802605.A3A61_02650"/>
<evidence type="ECO:0000256" key="1">
    <source>
        <dbReference type="SAM" id="Phobius"/>
    </source>
</evidence>
<keyword evidence="1" id="KW-1133">Transmembrane helix</keyword>
<dbReference type="Proteomes" id="UP000177718">
    <property type="component" value="Unassembled WGS sequence"/>
</dbReference>
<name>A0A1G1WYV6_9BACT</name>
<protein>
    <submittedName>
        <fullName evidence="2">Uncharacterized protein</fullName>
    </submittedName>
</protein>
<dbReference type="EMBL" id="MHDB01000001">
    <property type="protein sequence ID" value="OGY32894.1"/>
    <property type="molecule type" value="Genomic_DNA"/>
</dbReference>
<feature type="transmembrane region" description="Helical" evidence="1">
    <location>
        <begin position="31"/>
        <end position="55"/>
    </location>
</feature>
<evidence type="ECO:0000313" key="2">
    <source>
        <dbReference type="EMBL" id="OGY32894.1"/>
    </source>
</evidence>
<sequence>MISWLKRFGNNTLDRFGIAGELIRFFWSQKLWWLVPVVVCLLIFAALIIFAQGAAVTPFVYTFF</sequence>
<organism evidence="2 3">
    <name type="scientific">Candidatus Woykebacteria bacterium RIFCSPLOWO2_01_FULL_43_14</name>
    <dbReference type="NCBI Taxonomy" id="1802605"/>
    <lineage>
        <taxon>Bacteria</taxon>
        <taxon>Candidatus Woykeibacteriota</taxon>
    </lineage>
</organism>